<dbReference type="EMBL" id="WVHS01000002">
    <property type="protein sequence ID" value="MXV15685.1"/>
    <property type="molecule type" value="Genomic_DNA"/>
</dbReference>
<reference evidence="1 2" key="1">
    <citation type="submission" date="2019-11" db="EMBL/GenBank/DDBJ databases">
        <title>Pedobacter sp. HMF7056 Genome sequencing and assembly.</title>
        <authorList>
            <person name="Kang H."/>
            <person name="Kim H."/>
            <person name="Joh K."/>
        </authorList>
    </citation>
    <scope>NUCLEOTIDE SEQUENCE [LARGE SCALE GENOMIC DNA]</scope>
    <source>
        <strain evidence="1 2">HMF7056</strain>
    </source>
</reference>
<proteinExistence type="predicted"/>
<name>A0A7K1XXE4_9SPHI</name>
<gene>
    <name evidence="1" type="ORF">GS398_10245</name>
</gene>
<dbReference type="RefSeq" id="WP_160906662.1">
    <property type="nucleotide sequence ID" value="NZ_WVHS01000002.1"/>
</dbReference>
<evidence type="ECO:0000313" key="2">
    <source>
        <dbReference type="Proteomes" id="UP000451233"/>
    </source>
</evidence>
<keyword evidence="2" id="KW-1185">Reference proteome</keyword>
<dbReference type="Proteomes" id="UP000451233">
    <property type="component" value="Unassembled WGS sequence"/>
</dbReference>
<accession>A0A7K1XXE4</accession>
<organism evidence="1 2">
    <name type="scientific">Hufsiella ginkgonis</name>
    <dbReference type="NCBI Taxonomy" id="2695274"/>
    <lineage>
        <taxon>Bacteria</taxon>
        <taxon>Pseudomonadati</taxon>
        <taxon>Bacteroidota</taxon>
        <taxon>Sphingobacteriia</taxon>
        <taxon>Sphingobacteriales</taxon>
        <taxon>Sphingobacteriaceae</taxon>
        <taxon>Hufsiella</taxon>
    </lineage>
</organism>
<dbReference type="AlphaFoldDB" id="A0A7K1XXE4"/>
<comment type="caution">
    <text evidence="1">The sequence shown here is derived from an EMBL/GenBank/DDBJ whole genome shotgun (WGS) entry which is preliminary data.</text>
</comment>
<sequence length="65" mass="6992">MTGISGQVPGFPGSDDISNWYAIREFADLQPAGGGGGTSFEQQPEIPESNYKFKIEINGRNNKTA</sequence>
<evidence type="ECO:0000313" key="1">
    <source>
        <dbReference type="EMBL" id="MXV15685.1"/>
    </source>
</evidence>
<protein>
    <submittedName>
        <fullName evidence="1">Uncharacterized protein</fullName>
    </submittedName>
</protein>